<protein>
    <submittedName>
        <fullName evidence="5">Allophanate hydrolase subunit 1</fullName>
    </submittedName>
</protein>
<dbReference type="InterPro" id="IPR003833">
    <property type="entry name" value="CT_C_D"/>
</dbReference>
<dbReference type="AlphaFoldDB" id="A0AAN0M2R7"/>
<evidence type="ECO:0000313" key="5">
    <source>
        <dbReference type="EMBL" id="WZU63625.1"/>
    </source>
</evidence>
<sequence>MEPHFKPVADHALLVTFSDAISEEAHSAVIALDQAITADVPEGVIETVPALVNLLVSFDPIQTDHRAVENRLQSLLDGLESQKIIGVDRHVQVCYEGDFAPDLEAVATATGLSQEAVINAHLAGDFHVLMYGFSPGYAYLSGVPEAIQVPRKPAPVRGVPAGSVIIAGPQCLITTLTMPTGWSIIGRTPTPILTGNPDHPFLFDVGDRVVFERIDLKAYQGLCKDKADG</sequence>
<dbReference type="SMART" id="SM00796">
    <property type="entry name" value="AHS1"/>
    <property type="match status" value="1"/>
</dbReference>
<evidence type="ECO:0000313" key="6">
    <source>
        <dbReference type="Proteomes" id="UP001451782"/>
    </source>
</evidence>
<dbReference type="GO" id="GO:0005524">
    <property type="term" value="F:ATP binding"/>
    <property type="evidence" value="ECO:0007669"/>
    <property type="project" value="UniProtKB-KW"/>
</dbReference>
<dbReference type="Pfam" id="PF02682">
    <property type="entry name" value="CT_C_D"/>
    <property type="match status" value="1"/>
</dbReference>
<evidence type="ECO:0000259" key="4">
    <source>
        <dbReference type="SMART" id="SM00796"/>
    </source>
</evidence>
<evidence type="ECO:0000256" key="3">
    <source>
        <dbReference type="ARBA" id="ARBA00022840"/>
    </source>
</evidence>
<dbReference type="Gene3D" id="2.40.100.10">
    <property type="entry name" value="Cyclophilin-like"/>
    <property type="match status" value="1"/>
</dbReference>
<dbReference type="GO" id="GO:0016787">
    <property type="term" value="F:hydrolase activity"/>
    <property type="evidence" value="ECO:0007669"/>
    <property type="project" value="UniProtKB-KW"/>
</dbReference>
<dbReference type="PANTHER" id="PTHR34698">
    <property type="entry name" value="5-OXOPROLINASE SUBUNIT B"/>
    <property type="match status" value="1"/>
</dbReference>
<reference evidence="5 6" key="1">
    <citation type="submission" date="2024-04" db="EMBL/GenBank/DDBJ databases">
        <title>Phylogenomic analyses of a clade within the roseobacter group suggest taxonomic reassignments of species of the genera Aestuariivita, Citreicella, Loktanella, Nautella, Pelagibaca, Ruegeria, Thalassobius, Thiobacimonas and Tropicibacter, and the proposal o.</title>
        <authorList>
            <person name="Jeon C.O."/>
        </authorList>
    </citation>
    <scope>NUCLEOTIDE SEQUENCE [LARGE SCALE GENOMIC DNA]</scope>
    <source>
        <strain evidence="5 6">G8-12</strain>
    </source>
</reference>
<dbReference type="SUPFAM" id="SSF50891">
    <property type="entry name" value="Cyclophilin-like"/>
    <property type="match status" value="1"/>
</dbReference>
<accession>A0AAN0M2R7</accession>
<keyword evidence="1" id="KW-0547">Nucleotide-binding</keyword>
<feature type="domain" description="Carboxyltransferase" evidence="4">
    <location>
        <begin position="3"/>
        <end position="203"/>
    </location>
</feature>
<keyword evidence="3" id="KW-0067">ATP-binding</keyword>
<evidence type="ECO:0000256" key="1">
    <source>
        <dbReference type="ARBA" id="ARBA00022741"/>
    </source>
</evidence>
<dbReference type="Proteomes" id="UP001451782">
    <property type="component" value="Chromosome"/>
</dbReference>
<proteinExistence type="predicted"/>
<dbReference type="InterPro" id="IPR029000">
    <property type="entry name" value="Cyclophilin-like_dom_sf"/>
</dbReference>
<keyword evidence="2 5" id="KW-0378">Hydrolase</keyword>
<keyword evidence="6" id="KW-1185">Reference proteome</keyword>
<dbReference type="PANTHER" id="PTHR34698:SF2">
    <property type="entry name" value="5-OXOPROLINASE SUBUNIT B"/>
    <property type="match status" value="1"/>
</dbReference>
<dbReference type="EMBL" id="CP151762">
    <property type="protein sequence ID" value="WZU63625.1"/>
    <property type="molecule type" value="Genomic_DNA"/>
</dbReference>
<dbReference type="Gene3D" id="3.30.1360.40">
    <property type="match status" value="1"/>
</dbReference>
<dbReference type="SUPFAM" id="SSF160467">
    <property type="entry name" value="PH0987 N-terminal domain-like"/>
    <property type="match status" value="1"/>
</dbReference>
<dbReference type="RefSeq" id="WP_342070001.1">
    <property type="nucleotide sequence ID" value="NZ_CP151762.1"/>
</dbReference>
<dbReference type="KEGG" id="yag:AABB28_17625"/>
<name>A0AAN0M2R7_9RHOB</name>
<evidence type="ECO:0000256" key="2">
    <source>
        <dbReference type="ARBA" id="ARBA00022801"/>
    </source>
</evidence>
<dbReference type="InterPro" id="IPR010016">
    <property type="entry name" value="PxpB"/>
</dbReference>
<organism evidence="5 6">
    <name type="scientific">Yoonia algicola</name>
    <dbReference type="NCBI Taxonomy" id="3137368"/>
    <lineage>
        <taxon>Bacteria</taxon>
        <taxon>Pseudomonadati</taxon>
        <taxon>Pseudomonadota</taxon>
        <taxon>Alphaproteobacteria</taxon>
        <taxon>Rhodobacterales</taxon>
        <taxon>Paracoccaceae</taxon>
        <taxon>Yoonia</taxon>
    </lineage>
</organism>
<gene>
    <name evidence="5" type="ORF">AABB28_17625</name>
</gene>